<dbReference type="OrthoDB" id="9786919at2"/>
<feature type="transmembrane region" description="Helical" evidence="12">
    <location>
        <begin position="16"/>
        <end position="38"/>
    </location>
</feature>
<dbReference type="SMART" id="SM00387">
    <property type="entry name" value="HATPase_c"/>
    <property type="match status" value="1"/>
</dbReference>
<evidence type="ECO:0000256" key="5">
    <source>
        <dbReference type="ARBA" id="ARBA00022679"/>
    </source>
</evidence>
<evidence type="ECO:0000256" key="7">
    <source>
        <dbReference type="ARBA" id="ARBA00022777"/>
    </source>
</evidence>
<dbReference type="SMART" id="SM00304">
    <property type="entry name" value="HAMP"/>
    <property type="match status" value="1"/>
</dbReference>
<keyword evidence="7" id="KW-0418">Kinase</keyword>
<dbReference type="EC" id="2.7.13.3" evidence="3"/>
<dbReference type="PROSITE" id="PS50885">
    <property type="entry name" value="HAMP"/>
    <property type="match status" value="1"/>
</dbReference>
<evidence type="ECO:0000256" key="12">
    <source>
        <dbReference type="SAM" id="Phobius"/>
    </source>
</evidence>
<reference evidence="15 16" key="1">
    <citation type="submission" date="2019-03" db="EMBL/GenBank/DDBJ databases">
        <title>Draft genome sequences of novel Actinobacteria.</title>
        <authorList>
            <person name="Sahin N."/>
            <person name="Ay H."/>
            <person name="Saygin H."/>
        </authorList>
    </citation>
    <scope>NUCLEOTIDE SEQUENCE [LARGE SCALE GENOMIC DNA]</scope>
    <source>
        <strain evidence="15 16">5K138</strain>
    </source>
</reference>
<dbReference type="SUPFAM" id="SSF47384">
    <property type="entry name" value="Homodimeric domain of signal transducing histidine kinase"/>
    <property type="match status" value="1"/>
</dbReference>
<evidence type="ECO:0000256" key="6">
    <source>
        <dbReference type="ARBA" id="ARBA00022692"/>
    </source>
</evidence>
<dbReference type="CDD" id="cd06225">
    <property type="entry name" value="HAMP"/>
    <property type="match status" value="1"/>
</dbReference>
<keyword evidence="4" id="KW-0597">Phosphoprotein</keyword>
<dbReference type="Pfam" id="PF00672">
    <property type="entry name" value="HAMP"/>
    <property type="match status" value="1"/>
</dbReference>
<dbReference type="Pfam" id="PF00512">
    <property type="entry name" value="HisKA"/>
    <property type="match status" value="1"/>
</dbReference>
<evidence type="ECO:0000256" key="8">
    <source>
        <dbReference type="ARBA" id="ARBA00022989"/>
    </source>
</evidence>
<keyword evidence="5" id="KW-0808">Transferase</keyword>
<keyword evidence="10 12" id="KW-0472">Membrane</keyword>
<evidence type="ECO:0000256" key="11">
    <source>
        <dbReference type="SAM" id="MobiDB-lite"/>
    </source>
</evidence>
<protein>
    <recommendedName>
        <fullName evidence="3">histidine kinase</fullName>
        <ecNumber evidence="3">2.7.13.3</ecNumber>
    </recommendedName>
</protein>
<keyword evidence="16" id="KW-1185">Reference proteome</keyword>
<feature type="domain" description="HAMP" evidence="14">
    <location>
        <begin position="116"/>
        <end position="169"/>
    </location>
</feature>
<dbReference type="Pfam" id="PF02518">
    <property type="entry name" value="HATPase_c"/>
    <property type="match status" value="1"/>
</dbReference>
<dbReference type="InterPro" id="IPR003660">
    <property type="entry name" value="HAMP_dom"/>
</dbReference>
<dbReference type="PANTHER" id="PTHR45436">
    <property type="entry name" value="SENSOR HISTIDINE KINASE YKOH"/>
    <property type="match status" value="1"/>
</dbReference>
<dbReference type="PANTHER" id="PTHR45436:SF5">
    <property type="entry name" value="SENSOR HISTIDINE KINASE TRCS"/>
    <property type="match status" value="1"/>
</dbReference>
<evidence type="ECO:0000256" key="10">
    <source>
        <dbReference type="ARBA" id="ARBA00023136"/>
    </source>
</evidence>
<comment type="caution">
    <text evidence="15">The sequence shown here is derived from an EMBL/GenBank/DDBJ whole genome shotgun (WGS) entry which is preliminary data.</text>
</comment>
<dbReference type="AlphaFoldDB" id="A0A4R5DBW3"/>
<evidence type="ECO:0000259" key="14">
    <source>
        <dbReference type="PROSITE" id="PS50885"/>
    </source>
</evidence>
<dbReference type="Gene3D" id="1.10.287.130">
    <property type="match status" value="1"/>
</dbReference>
<organism evidence="15 16">
    <name type="scientific">Jiangella asiatica</name>
    <dbReference type="NCBI Taxonomy" id="2530372"/>
    <lineage>
        <taxon>Bacteria</taxon>
        <taxon>Bacillati</taxon>
        <taxon>Actinomycetota</taxon>
        <taxon>Actinomycetes</taxon>
        <taxon>Jiangellales</taxon>
        <taxon>Jiangellaceae</taxon>
        <taxon>Jiangella</taxon>
    </lineage>
</organism>
<dbReference type="SUPFAM" id="SSF158472">
    <property type="entry name" value="HAMP domain-like"/>
    <property type="match status" value="1"/>
</dbReference>
<keyword evidence="6 12" id="KW-0812">Transmembrane</keyword>
<dbReference type="InterPro" id="IPR036890">
    <property type="entry name" value="HATPase_C_sf"/>
</dbReference>
<dbReference type="InterPro" id="IPR050428">
    <property type="entry name" value="TCS_sensor_his_kinase"/>
</dbReference>
<evidence type="ECO:0000256" key="4">
    <source>
        <dbReference type="ARBA" id="ARBA00022553"/>
    </source>
</evidence>
<sequence length="385" mass="41328">MGWRRLRRTTVRVRLTALYGGLVLVSGLVLLTVVYVLVRGTLTTQSIIDGVDEPDRPGSSGSPTGQPEPPDMQDGWLPGVAASAREAALDNILLSSTLAVAVLAALSVAVGWWVAGRVLRRLHRVTATARDLSWQDLRRRIAMDGPRDELKELADTFDELLSRLDQAFDAQRRFAANAAHELRTPLAIERTAIQVGLRDPTPDQLREVRDQLLETNRRSERLIDGLIVLARGDAGLATREPVDLAVVVDDVTERFAALAAEHEVTVAVDARPVRLAGDSALLDQLVSNLVQNAIRYNHPGGRVAVRTLTPVGVEVTNTGPRVPAGDVDRLFEPFQRGNATRTGSNSGAGLGLSIVRAIAHAHAGVITATPNPAGGLTIHVILPSS</sequence>
<dbReference type="CDD" id="cd00082">
    <property type="entry name" value="HisKA"/>
    <property type="match status" value="1"/>
</dbReference>
<comment type="subcellular location">
    <subcellularLocation>
        <location evidence="2">Cell membrane</location>
    </subcellularLocation>
</comment>
<dbReference type="InterPro" id="IPR036097">
    <property type="entry name" value="HisK_dim/P_sf"/>
</dbReference>
<dbReference type="GO" id="GO:0005886">
    <property type="term" value="C:plasma membrane"/>
    <property type="evidence" value="ECO:0007669"/>
    <property type="project" value="UniProtKB-SubCell"/>
</dbReference>
<feature type="domain" description="Histidine kinase" evidence="13">
    <location>
        <begin position="177"/>
        <end position="385"/>
    </location>
</feature>
<feature type="transmembrane region" description="Helical" evidence="12">
    <location>
        <begin position="92"/>
        <end position="115"/>
    </location>
</feature>
<dbReference type="SUPFAM" id="SSF55874">
    <property type="entry name" value="ATPase domain of HSP90 chaperone/DNA topoisomerase II/histidine kinase"/>
    <property type="match status" value="1"/>
</dbReference>
<proteinExistence type="predicted"/>
<dbReference type="Proteomes" id="UP000294739">
    <property type="component" value="Unassembled WGS sequence"/>
</dbReference>
<dbReference type="InParanoid" id="A0A4R5DBW3"/>
<dbReference type="InterPro" id="IPR004358">
    <property type="entry name" value="Sig_transdc_His_kin-like_C"/>
</dbReference>
<evidence type="ECO:0000259" key="13">
    <source>
        <dbReference type="PROSITE" id="PS50109"/>
    </source>
</evidence>
<dbReference type="InterPro" id="IPR003661">
    <property type="entry name" value="HisK_dim/P_dom"/>
</dbReference>
<keyword evidence="8 12" id="KW-1133">Transmembrane helix</keyword>
<dbReference type="PROSITE" id="PS50109">
    <property type="entry name" value="HIS_KIN"/>
    <property type="match status" value="1"/>
</dbReference>
<feature type="region of interest" description="Disordered" evidence="11">
    <location>
        <begin position="49"/>
        <end position="75"/>
    </location>
</feature>
<name>A0A4R5DBW3_9ACTN</name>
<evidence type="ECO:0000313" key="16">
    <source>
        <dbReference type="Proteomes" id="UP000294739"/>
    </source>
</evidence>
<evidence type="ECO:0000256" key="3">
    <source>
        <dbReference type="ARBA" id="ARBA00012438"/>
    </source>
</evidence>
<evidence type="ECO:0000256" key="1">
    <source>
        <dbReference type="ARBA" id="ARBA00000085"/>
    </source>
</evidence>
<dbReference type="Gene3D" id="3.30.565.10">
    <property type="entry name" value="Histidine kinase-like ATPase, C-terminal domain"/>
    <property type="match status" value="1"/>
</dbReference>
<gene>
    <name evidence="15" type="ORF">E1269_09985</name>
</gene>
<dbReference type="SMART" id="SM00388">
    <property type="entry name" value="HisKA"/>
    <property type="match status" value="1"/>
</dbReference>
<dbReference type="InterPro" id="IPR003594">
    <property type="entry name" value="HATPase_dom"/>
</dbReference>
<dbReference type="PRINTS" id="PR00344">
    <property type="entry name" value="BCTRLSENSOR"/>
</dbReference>
<dbReference type="GO" id="GO:0000155">
    <property type="term" value="F:phosphorelay sensor kinase activity"/>
    <property type="evidence" value="ECO:0007669"/>
    <property type="project" value="InterPro"/>
</dbReference>
<keyword evidence="9" id="KW-0902">Two-component regulatory system</keyword>
<evidence type="ECO:0000256" key="2">
    <source>
        <dbReference type="ARBA" id="ARBA00004236"/>
    </source>
</evidence>
<comment type="catalytic activity">
    <reaction evidence="1">
        <text>ATP + protein L-histidine = ADP + protein N-phospho-L-histidine.</text>
        <dbReference type="EC" id="2.7.13.3"/>
    </reaction>
</comment>
<accession>A0A4R5DBW3</accession>
<dbReference type="InterPro" id="IPR005467">
    <property type="entry name" value="His_kinase_dom"/>
</dbReference>
<dbReference type="EMBL" id="SMKZ01000011">
    <property type="protein sequence ID" value="TDE11192.1"/>
    <property type="molecule type" value="Genomic_DNA"/>
</dbReference>
<evidence type="ECO:0000256" key="9">
    <source>
        <dbReference type="ARBA" id="ARBA00023012"/>
    </source>
</evidence>
<evidence type="ECO:0000313" key="15">
    <source>
        <dbReference type="EMBL" id="TDE11192.1"/>
    </source>
</evidence>
<dbReference type="Gene3D" id="6.10.340.10">
    <property type="match status" value="1"/>
</dbReference>